<evidence type="ECO:0000313" key="7">
    <source>
        <dbReference type="Proteomes" id="UP000319731"/>
    </source>
</evidence>
<proteinExistence type="predicted"/>
<dbReference type="Proteomes" id="UP000319731">
    <property type="component" value="Unassembled WGS sequence"/>
</dbReference>
<comment type="subcellular location">
    <subcellularLocation>
        <location evidence="1">Membrane</location>
        <topology evidence="1">Multi-pass membrane protein</topology>
    </subcellularLocation>
</comment>
<keyword evidence="2 5" id="KW-0812">Transmembrane</keyword>
<dbReference type="InterPro" id="IPR037673">
    <property type="entry name" value="MSC/AndL"/>
</dbReference>
<protein>
    <recommendedName>
        <fullName evidence="8">Large conductance mechanosensitive channel protein</fullName>
    </recommendedName>
</protein>
<evidence type="ECO:0000256" key="4">
    <source>
        <dbReference type="ARBA" id="ARBA00023136"/>
    </source>
</evidence>
<dbReference type="Pfam" id="PF01741">
    <property type="entry name" value="MscL"/>
    <property type="match status" value="1"/>
</dbReference>
<dbReference type="AlphaFoldDB" id="A0A507CIS4"/>
<dbReference type="PANTHER" id="PTHR30266">
    <property type="entry name" value="MECHANOSENSITIVE CHANNEL MSCL"/>
    <property type="match status" value="1"/>
</dbReference>
<dbReference type="GeneID" id="42001818"/>
<dbReference type="STRING" id="1806994.A0A507CIS4"/>
<keyword evidence="7" id="KW-1185">Reference proteome</keyword>
<dbReference type="EMBL" id="QEAO01000002">
    <property type="protein sequence ID" value="TPX37645.1"/>
    <property type="molecule type" value="Genomic_DNA"/>
</dbReference>
<evidence type="ECO:0008006" key="8">
    <source>
        <dbReference type="Google" id="ProtNLM"/>
    </source>
</evidence>
<gene>
    <name evidence="6" type="ORF">SmJEL517_g00592</name>
</gene>
<feature type="transmembrane region" description="Helical" evidence="5">
    <location>
        <begin position="36"/>
        <end position="60"/>
    </location>
</feature>
<dbReference type="Gene3D" id="1.10.1200.120">
    <property type="entry name" value="Large-conductance mechanosensitive channel, MscL, domain 1"/>
    <property type="match status" value="1"/>
</dbReference>
<dbReference type="SUPFAM" id="SSF81330">
    <property type="entry name" value="Gated mechanosensitive channel"/>
    <property type="match status" value="1"/>
</dbReference>
<feature type="transmembrane region" description="Helical" evidence="5">
    <location>
        <begin position="103"/>
        <end position="121"/>
    </location>
</feature>
<dbReference type="GO" id="GO:0016020">
    <property type="term" value="C:membrane"/>
    <property type="evidence" value="ECO:0007669"/>
    <property type="project" value="UniProtKB-SubCell"/>
</dbReference>
<comment type="caution">
    <text evidence="6">The sequence shown here is derived from an EMBL/GenBank/DDBJ whole genome shotgun (WGS) entry which is preliminary data.</text>
</comment>
<sequence length="178" mass="18694">MSATNEEHSRFSKSGQAVIGGGRVVAMCHRSVDLDVGIVMGIAFTAVVCSLVADVVMPFAGVAVTLRAPNASSCATLGVDRNNINTIAQLQAVGGISWNYGRFIQFLISFLVTAVIVFLAVKAYTEVFLHVAPALVAKTPATKKCAMCTETIPAAALRCKFCTSDQGMPEIVDHGKSA</sequence>
<name>A0A507CIS4_9FUNG</name>
<evidence type="ECO:0000256" key="2">
    <source>
        <dbReference type="ARBA" id="ARBA00022692"/>
    </source>
</evidence>
<accession>A0A507CIS4</accession>
<dbReference type="OrthoDB" id="10010920at2759"/>
<dbReference type="PANTHER" id="PTHR30266:SF2">
    <property type="entry name" value="LARGE-CONDUCTANCE MECHANOSENSITIVE CHANNEL"/>
    <property type="match status" value="1"/>
</dbReference>
<dbReference type="GO" id="GO:0008381">
    <property type="term" value="F:mechanosensitive monoatomic ion channel activity"/>
    <property type="evidence" value="ECO:0007669"/>
    <property type="project" value="TreeGrafter"/>
</dbReference>
<dbReference type="RefSeq" id="XP_031027556.1">
    <property type="nucleotide sequence ID" value="XM_031166521.1"/>
</dbReference>
<organism evidence="6 7">
    <name type="scientific">Synchytrium microbalum</name>
    <dbReference type="NCBI Taxonomy" id="1806994"/>
    <lineage>
        <taxon>Eukaryota</taxon>
        <taxon>Fungi</taxon>
        <taxon>Fungi incertae sedis</taxon>
        <taxon>Chytridiomycota</taxon>
        <taxon>Chytridiomycota incertae sedis</taxon>
        <taxon>Chytridiomycetes</taxon>
        <taxon>Synchytriales</taxon>
        <taxon>Synchytriaceae</taxon>
        <taxon>Synchytrium</taxon>
    </lineage>
</organism>
<dbReference type="InterPro" id="IPR036019">
    <property type="entry name" value="MscL_channel"/>
</dbReference>
<evidence type="ECO:0000256" key="5">
    <source>
        <dbReference type="SAM" id="Phobius"/>
    </source>
</evidence>
<evidence type="ECO:0000256" key="1">
    <source>
        <dbReference type="ARBA" id="ARBA00004141"/>
    </source>
</evidence>
<keyword evidence="3 5" id="KW-1133">Transmembrane helix</keyword>
<evidence type="ECO:0000313" key="6">
    <source>
        <dbReference type="EMBL" id="TPX37645.1"/>
    </source>
</evidence>
<keyword evidence="4 5" id="KW-0472">Membrane</keyword>
<evidence type="ECO:0000256" key="3">
    <source>
        <dbReference type="ARBA" id="ARBA00022989"/>
    </source>
</evidence>
<reference evidence="6 7" key="1">
    <citation type="journal article" date="2019" name="Sci. Rep.">
        <title>Comparative genomics of chytrid fungi reveal insights into the obligate biotrophic and pathogenic lifestyle of Synchytrium endobioticum.</title>
        <authorList>
            <person name="van de Vossenberg B.T.L.H."/>
            <person name="Warris S."/>
            <person name="Nguyen H.D.T."/>
            <person name="van Gent-Pelzer M.P.E."/>
            <person name="Joly D.L."/>
            <person name="van de Geest H.C."/>
            <person name="Bonants P.J.M."/>
            <person name="Smith D.S."/>
            <person name="Levesque C.A."/>
            <person name="van der Lee T.A.J."/>
        </authorList>
    </citation>
    <scope>NUCLEOTIDE SEQUENCE [LARGE SCALE GENOMIC DNA]</scope>
    <source>
        <strain evidence="6 7">JEL517</strain>
    </source>
</reference>